<dbReference type="EMBL" id="MU393518">
    <property type="protein sequence ID" value="KAI4862782.1"/>
    <property type="molecule type" value="Genomic_DNA"/>
</dbReference>
<comment type="caution">
    <text evidence="1">The sequence shown here is derived from an EMBL/GenBank/DDBJ whole genome shotgun (WGS) entry which is preliminary data.</text>
</comment>
<name>A0ACB9YUB2_9PEZI</name>
<proteinExistence type="predicted"/>
<organism evidence="1 2">
    <name type="scientific">Hypoxylon rubiginosum</name>
    <dbReference type="NCBI Taxonomy" id="110542"/>
    <lineage>
        <taxon>Eukaryota</taxon>
        <taxon>Fungi</taxon>
        <taxon>Dikarya</taxon>
        <taxon>Ascomycota</taxon>
        <taxon>Pezizomycotina</taxon>
        <taxon>Sordariomycetes</taxon>
        <taxon>Xylariomycetidae</taxon>
        <taxon>Xylariales</taxon>
        <taxon>Hypoxylaceae</taxon>
        <taxon>Hypoxylon</taxon>
    </lineage>
</organism>
<gene>
    <name evidence="1" type="ORF">F4820DRAFT_429235</name>
</gene>
<sequence length="540" mass="58420">MADLAADYVVVGGGLTGCVIASRLSRSDKKPKVILIEAGSDPSGNTAAAQFLSGLSLQGGEFDYAYQSEPVANTANRVHTLNAGKALGGGSVLNYGGWLRADAPDYDEWGEVVGDRRWTYEGVKPWLRKSEHFYDSGADAGQHGFDGPMHVISVSADESGERKYLLREPLRKSWAELGVRLNPQRKNGTVTGLAEMYQNSRDGMRQPSYKVYPLDNVQVFTDTMVRRVIFSGKTATGVELADGRKITTRREVILCAGAYRTPQLLMLSGVGPSAALTEHGIPVVHESPQVGQNLHDHFVIYLAFRLRDPSLGYALGSASWQNPALFKSLPWDWAVTEPLPRDIAEKHGSETENQKRGLWEVITLYVPPGIPGIPIDGTHIATSTMVLCPTSRGNVSIRSSAPNDPPRVQPNYFSTPLDRDVLVHATRQTLKALLATDSMKPIVESEAPPSGEGLEGLIALTADATDEQIEERIRRTGTQHHHSGGTASMGKVVDAEGKVLGAKGLRVADASIIPIPLSGHPQATLYAMAEQIASMMIQEN</sequence>
<keyword evidence="2" id="KW-1185">Reference proteome</keyword>
<reference evidence="1 2" key="1">
    <citation type="journal article" date="2022" name="New Phytol.">
        <title>Ecological generalism drives hyperdiversity of secondary metabolite gene clusters in xylarialean endophytes.</title>
        <authorList>
            <person name="Franco M.E.E."/>
            <person name="Wisecaver J.H."/>
            <person name="Arnold A.E."/>
            <person name="Ju Y.M."/>
            <person name="Slot J.C."/>
            <person name="Ahrendt S."/>
            <person name="Moore L.P."/>
            <person name="Eastman K.E."/>
            <person name="Scott K."/>
            <person name="Konkel Z."/>
            <person name="Mondo S.J."/>
            <person name="Kuo A."/>
            <person name="Hayes R.D."/>
            <person name="Haridas S."/>
            <person name="Andreopoulos B."/>
            <person name="Riley R."/>
            <person name="LaButti K."/>
            <person name="Pangilinan J."/>
            <person name="Lipzen A."/>
            <person name="Amirebrahimi M."/>
            <person name="Yan J."/>
            <person name="Adam C."/>
            <person name="Keymanesh K."/>
            <person name="Ng V."/>
            <person name="Louie K."/>
            <person name="Northen T."/>
            <person name="Drula E."/>
            <person name="Henrissat B."/>
            <person name="Hsieh H.M."/>
            <person name="Youens-Clark K."/>
            <person name="Lutzoni F."/>
            <person name="Miadlikowska J."/>
            <person name="Eastwood D.C."/>
            <person name="Hamelin R.C."/>
            <person name="Grigoriev I.V."/>
            <person name="U'Ren J.M."/>
        </authorList>
    </citation>
    <scope>NUCLEOTIDE SEQUENCE [LARGE SCALE GENOMIC DNA]</scope>
    <source>
        <strain evidence="1 2">CBS 119005</strain>
    </source>
</reference>
<protein>
    <submittedName>
        <fullName evidence="1">Choline dehydrogenase</fullName>
    </submittedName>
</protein>
<dbReference type="Proteomes" id="UP001497700">
    <property type="component" value="Unassembled WGS sequence"/>
</dbReference>
<evidence type="ECO:0000313" key="1">
    <source>
        <dbReference type="EMBL" id="KAI4862782.1"/>
    </source>
</evidence>
<evidence type="ECO:0000313" key="2">
    <source>
        <dbReference type="Proteomes" id="UP001497700"/>
    </source>
</evidence>
<accession>A0ACB9YUB2</accession>